<dbReference type="GeneID" id="18762579"/>
<accession>K1X3Z5</accession>
<dbReference type="GO" id="GO:0022857">
    <property type="term" value="F:transmembrane transporter activity"/>
    <property type="evidence" value="ECO:0007669"/>
    <property type="project" value="InterPro"/>
</dbReference>
<comment type="subcellular location">
    <subcellularLocation>
        <location evidence="1">Membrane</location>
        <topology evidence="1">Multi-pass membrane protein</topology>
    </subcellularLocation>
</comment>
<organism evidence="7 8">
    <name type="scientific">Marssonina brunnea f. sp. multigermtubi (strain MB_m1)</name>
    <name type="common">Marssonina leaf spot fungus</name>
    <dbReference type="NCBI Taxonomy" id="1072389"/>
    <lineage>
        <taxon>Eukaryota</taxon>
        <taxon>Fungi</taxon>
        <taxon>Dikarya</taxon>
        <taxon>Ascomycota</taxon>
        <taxon>Pezizomycotina</taxon>
        <taxon>Leotiomycetes</taxon>
        <taxon>Helotiales</taxon>
        <taxon>Drepanopezizaceae</taxon>
        <taxon>Drepanopeziza</taxon>
    </lineage>
</organism>
<dbReference type="Gene3D" id="1.20.1250.20">
    <property type="entry name" value="MFS general substrate transporter like domains"/>
    <property type="match status" value="1"/>
</dbReference>
<evidence type="ECO:0000256" key="5">
    <source>
        <dbReference type="SAM" id="MobiDB-lite"/>
    </source>
</evidence>
<feature type="transmembrane region" description="Helical" evidence="6">
    <location>
        <begin position="86"/>
        <end position="108"/>
    </location>
</feature>
<evidence type="ECO:0000256" key="4">
    <source>
        <dbReference type="ARBA" id="ARBA00023136"/>
    </source>
</evidence>
<evidence type="ECO:0000256" key="1">
    <source>
        <dbReference type="ARBA" id="ARBA00004141"/>
    </source>
</evidence>
<feature type="region of interest" description="Disordered" evidence="5">
    <location>
        <begin position="1"/>
        <end position="25"/>
    </location>
</feature>
<evidence type="ECO:0000256" key="3">
    <source>
        <dbReference type="ARBA" id="ARBA00022989"/>
    </source>
</evidence>
<dbReference type="OrthoDB" id="5215911at2759"/>
<dbReference type="OMA" id="MYFESQL"/>
<evidence type="ECO:0000313" key="7">
    <source>
        <dbReference type="EMBL" id="EKD15428.1"/>
    </source>
</evidence>
<dbReference type="PANTHER" id="PTHR23502">
    <property type="entry name" value="MAJOR FACILITATOR SUPERFAMILY"/>
    <property type="match status" value="1"/>
</dbReference>
<feature type="transmembrane region" description="Helical" evidence="6">
    <location>
        <begin position="444"/>
        <end position="465"/>
    </location>
</feature>
<keyword evidence="3 6" id="KW-1133">Transmembrane helix</keyword>
<feature type="transmembrane region" description="Helical" evidence="6">
    <location>
        <begin position="323"/>
        <end position="343"/>
    </location>
</feature>
<feature type="transmembrane region" description="Helical" evidence="6">
    <location>
        <begin position="187"/>
        <end position="206"/>
    </location>
</feature>
<keyword evidence="4 6" id="KW-0472">Membrane</keyword>
<dbReference type="PANTHER" id="PTHR23502:SF181">
    <property type="entry name" value="MAJOR FACILITATOR SUPERFAMILY (MFS) PROFILE DOMAIN-CONTAINING PROTEIN"/>
    <property type="match status" value="1"/>
</dbReference>
<dbReference type="Proteomes" id="UP000006753">
    <property type="component" value="Unassembled WGS sequence"/>
</dbReference>
<dbReference type="InterPro" id="IPR011701">
    <property type="entry name" value="MFS"/>
</dbReference>
<evidence type="ECO:0000256" key="6">
    <source>
        <dbReference type="SAM" id="Phobius"/>
    </source>
</evidence>
<feature type="transmembrane region" description="Helical" evidence="6">
    <location>
        <begin position="486"/>
        <end position="508"/>
    </location>
</feature>
<dbReference type="KEGG" id="mbe:MBM_06644"/>
<dbReference type="InParanoid" id="K1X3Z5"/>
<feature type="transmembrane region" description="Helical" evidence="6">
    <location>
        <begin position="363"/>
        <end position="383"/>
    </location>
</feature>
<dbReference type="eggNOG" id="KOG0255">
    <property type="taxonomic scope" value="Eukaryota"/>
</dbReference>
<feature type="transmembrane region" description="Helical" evidence="6">
    <location>
        <begin position="120"/>
        <end position="140"/>
    </location>
</feature>
<keyword evidence="8" id="KW-1185">Reference proteome</keyword>
<feature type="transmembrane region" description="Helical" evidence="6">
    <location>
        <begin position="404"/>
        <end position="424"/>
    </location>
</feature>
<dbReference type="GO" id="GO:0005886">
    <property type="term" value="C:plasma membrane"/>
    <property type="evidence" value="ECO:0007669"/>
    <property type="project" value="TreeGrafter"/>
</dbReference>
<dbReference type="Pfam" id="PF07690">
    <property type="entry name" value="MFS_1"/>
    <property type="match status" value="1"/>
</dbReference>
<dbReference type="AlphaFoldDB" id="K1X3Z5"/>
<feature type="transmembrane region" description="Helical" evidence="6">
    <location>
        <begin position="520"/>
        <end position="541"/>
    </location>
</feature>
<dbReference type="SUPFAM" id="SSF103473">
    <property type="entry name" value="MFS general substrate transporter"/>
    <property type="match status" value="1"/>
</dbReference>
<dbReference type="EMBL" id="JH921442">
    <property type="protein sequence ID" value="EKD15428.1"/>
    <property type="molecule type" value="Genomic_DNA"/>
</dbReference>
<name>K1X3Z5_MARBU</name>
<feature type="transmembrane region" description="Helical" evidence="6">
    <location>
        <begin position="152"/>
        <end position="175"/>
    </location>
</feature>
<sequence>MDSRLGLPQQALSKNEVKASFQGQSANEEFDFDAKIERETVRKPSGSVTVTEGGLQIRAAADVIMDPKPSNLPEDPLNWPRWKKEAAFGTLMIGTAVVGILKTMLVTVNSVVAIESSVDYVAAAALTGAPLMFGALAGLMSQMSSQLFGKRGIYIGSAVLILVGALWNMHVYNIYAQFMVSRIFQGIGWGMFEALISSSIADLFFVHERGTRVNIHNVVSISFTWGTPIVGGYVSQSVGGYRNQLMIASILQAISILLLIFASPETTFDRASSQPPSVDIAPSKSSFKQYLDTLKFTNPHSISKFDVNAALQPLKALIAPSTILTTLLTAPLLGSAFGIANSLSLMFSTMPTLLFPTRLGCLFVLPLIFSLLAYSLGAFLTYVRIKPPYHLGDSPAKTLTVAAPGLLIGVSGLLAFGMCISTELMPEVAGNSTAFEIKVAGMEISLQAVAAAFGMMVGGAVMLEYSGATYLSTFASPNRPGDSELAGAHHVLQELVVGIWVIGFPMWISGDGVMGGLENTATAIGVLVAVIGGSVVVVLSIKGDVLRNIDIGVLRRGPESGNGDGRI</sequence>
<protein>
    <submittedName>
        <fullName evidence="7">Major facilitator superfamily transporter</fullName>
    </submittedName>
</protein>
<evidence type="ECO:0000256" key="2">
    <source>
        <dbReference type="ARBA" id="ARBA00022692"/>
    </source>
</evidence>
<proteinExistence type="predicted"/>
<dbReference type="InterPro" id="IPR036259">
    <property type="entry name" value="MFS_trans_sf"/>
</dbReference>
<feature type="transmembrane region" description="Helical" evidence="6">
    <location>
        <begin position="241"/>
        <end position="262"/>
    </location>
</feature>
<evidence type="ECO:0000313" key="8">
    <source>
        <dbReference type="Proteomes" id="UP000006753"/>
    </source>
</evidence>
<feature type="transmembrane region" description="Helical" evidence="6">
    <location>
        <begin position="218"/>
        <end position="235"/>
    </location>
</feature>
<dbReference type="HOGENOM" id="CLU_024939_0_0_1"/>
<keyword evidence="2 6" id="KW-0812">Transmembrane</keyword>
<reference evidence="7 8" key="1">
    <citation type="journal article" date="2012" name="BMC Genomics">
        <title>Sequencing the genome of Marssonina brunnea reveals fungus-poplar co-evolution.</title>
        <authorList>
            <person name="Zhu S."/>
            <person name="Cao Y.-Z."/>
            <person name="Jiang C."/>
            <person name="Tan B.-Y."/>
            <person name="Wang Z."/>
            <person name="Feng S."/>
            <person name="Zhang L."/>
            <person name="Su X.-H."/>
            <person name="Brejova B."/>
            <person name="Vinar T."/>
            <person name="Xu M."/>
            <person name="Wang M.-X."/>
            <person name="Zhang S.-G."/>
            <person name="Huang M.-R."/>
            <person name="Wu R."/>
            <person name="Zhou Y."/>
        </authorList>
    </citation>
    <scope>NUCLEOTIDE SEQUENCE [LARGE SCALE GENOMIC DNA]</scope>
    <source>
        <strain evidence="7 8">MB_m1</strain>
    </source>
</reference>
<gene>
    <name evidence="7" type="ORF">MBM_06644</name>
</gene>